<comment type="caution">
    <text evidence="4">The sequence shown here is derived from an EMBL/GenBank/DDBJ whole genome shotgun (WGS) entry which is preliminary data.</text>
</comment>
<evidence type="ECO:0000313" key="4">
    <source>
        <dbReference type="EMBL" id="THD69011.1"/>
    </source>
</evidence>
<accession>A0A4S3M3Y5</accession>
<sequence>MRFLPKNDIILSAFCCLTFTAFSYAQEIKNTPVAKGNINIVQDARIDQLLAAQKDMFKRNEATLYRIQVYNGTLEGAQDALKEFRKEYPDWKADISFELPNYKVRVGKFRTRLEADRRLMEVKKTHPSAFLLEPR</sequence>
<dbReference type="EMBL" id="SSMC01000001">
    <property type="protein sequence ID" value="THD69011.1"/>
    <property type="molecule type" value="Genomic_DNA"/>
</dbReference>
<feature type="coiled-coil region" evidence="1">
    <location>
        <begin position="67"/>
        <end position="94"/>
    </location>
</feature>
<evidence type="ECO:0000259" key="3">
    <source>
        <dbReference type="Pfam" id="PF05036"/>
    </source>
</evidence>
<keyword evidence="5" id="KW-1185">Reference proteome</keyword>
<dbReference type="InterPro" id="IPR007730">
    <property type="entry name" value="SPOR-like_dom"/>
</dbReference>
<evidence type="ECO:0000256" key="1">
    <source>
        <dbReference type="SAM" id="Coils"/>
    </source>
</evidence>
<feature type="signal peptide" evidence="2">
    <location>
        <begin position="1"/>
        <end position="25"/>
    </location>
</feature>
<dbReference type="GO" id="GO:0042834">
    <property type="term" value="F:peptidoglycan binding"/>
    <property type="evidence" value="ECO:0007669"/>
    <property type="project" value="InterPro"/>
</dbReference>
<name>A0A4S3M3Y5_9FLAO</name>
<proteinExistence type="predicted"/>
<organism evidence="4 5">
    <name type="scientific">Robertkochia marina</name>
    <dbReference type="NCBI Taxonomy" id="1227945"/>
    <lineage>
        <taxon>Bacteria</taxon>
        <taxon>Pseudomonadati</taxon>
        <taxon>Bacteroidota</taxon>
        <taxon>Flavobacteriia</taxon>
        <taxon>Flavobacteriales</taxon>
        <taxon>Flavobacteriaceae</taxon>
        <taxon>Robertkochia</taxon>
    </lineage>
</organism>
<dbReference type="Pfam" id="PF05036">
    <property type="entry name" value="SPOR"/>
    <property type="match status" value="1"/>
</dbReference>
<dbReference type="AlphaFoldDB" id="A0A4S3M3Y5"/>
<dbReference type="RefSeq" id="WP_136334501.1">
    <property type="nucleotide sequence ID" value="NZ_QXMP01000004.1"/>
</dbReference>
<evidence type="ECO:0000256" key="2">
    <source>
        <dbReference type="SAM" id="SignalP"/>
    </source>
</evidence>
<keyword evidence="2" id="KW-0732">Signal</keyword>
<evidence type="ECO:0000313" key="5">
    <source>
        <dbReference type="Proteomes" id="UP000305939"/>
    </source>
</evidence>
<reference evidence="4 5" key="1">
    <citation type="submission" date="2019-04" db="EMBL/GenBank/DDBJ databases">
        <title>Draft genome sequence of Robertkochia marina CC-AMO-30D.</title>
        <authorList>
            <person name="Hameed A."/>
            <person name="Lin S.-Y."/>
            <person name="Shahina M."/>
            <person name="Lai W.-A."/>
            <person name="Young C.-C."/>
        </authorList>
    </citation>
    <scope>NUCLEOTIDE SEQUENCE [LARGE SCALE GENOMIC DNA]</scope>
    <source>
        <strain evidence="4 5">CC-AMO-30D</strain>
    </source>
</reference>
<feature type="domain" description="SPOR" evidence="3">
    <location>
        <begin position="63"/>
        <end position="131"/>
    </location>
</feature>
<protein>
    <submittedName>
        <fullName evidence="4">SPOR domain-containing protein</fullName>
    </submittedName>
</protein>
<dbReference type="OrthoDB" id="2473397at2"/>
<dbReference type="Proteomes" id="UP000305939">
    <property type="component" value="Unassembled WGS sequence"/>
</dbReference>
<feature type="chain" id="PRO_5020929465" evidence="2">
    <location>
        <begin position="26"/>
        <end position="135"/>
    </location>
</feature>
<keyword evidence="1" id="KW-0175">Coiled coil</keyword>
<gene>
    <name evidence="4" type="ORF">E7Z59_01380</name>
</gene>